<accession>A0A2P7QP07</accession>
<comment type="caution">
    <text evidence="11">The sequence shown here is derived from an EMBL/GenBank/DDBJ whole genome shotgun (WGS) entry which is preliminary data.</text>
</comment>
<name>A0A2P7QP07_9SPHN</name>
<evidence type="ECO:0000256" key="9">
    <source>
        <dbReference type="ARBA" id="ARBA00023136"/>
    </source>
</evidence>
<dbReference type="Proteomes" id="UP000241167">
    <property type="component" value="Unassembled WGS sequence"/>
</dbReference>
<dbReference type="Pfam" id="PF03748">
    <property type="entry name" value="FliL"/>
    <property type="match status" value="1"/>
</dbReference>
<keyword evidence="10" id="KW-0997">Cell inner membrane</keyword>
<keyword evidence="12" id="KW-1185">Reference proteome</keyword>
<keyword evidence="6" id="KW-0812">Transmembrane</keyword>
<evidence type="ECO:0000313" key="12">
    <source>
        <dbReference type="Proteomes" id="UP000241167"/>
    </source>
</evidence>
<evidence type="ECO:0000256" key="2">
    <source>
        <dbReference type="ARBA" id="ARBA00004162"/>
    </source>
</evidence>
<keyword evidence="7 10" id="KW-0283">Flagellar rotation</keyword>
<dbReference type="GO" id="GO:0071978">
    <property type="term" value="P:bacterial-type flagellum-dependent swarming motility"/>
    <property type="evidence" value="ECO:0007669"/>
    <property type="project" value="TreeGrafter"/>
</dbReference>
<comment type="similarity">
    <text evidence="3 10">Belongs to the FliL family.</text>
</comment>
<keyword evidence="11" id="KW-0969">Cilium</keyword>
<evidence type="ECO:0000256" key="7">
    <source>
        <dbReference type="ARBA" id="ARBA00022779"/>
    </source>
</evidence>
<sequence length="190" mass="19600">MSDKQEAAGKKTKARKILLLGAGLVALGGGSAGAALYATTGSLFGGNHGPPAPDVPHLVPRSGTPASEIARYASPTGEKKVDGSKFEPTYYPLADSLTANLSGGDGFVQIGLGVATYYDARVVEHVKLHEMAIRSAVLTTLAEQDAAALSSAPGKERLKGALRGAINDVLKAKEGFGGIDDVYFTNFVIQ</sequence>
<dbReference type="GO" id="GO:0006935">
    <property type="term" value="P:chemotaxis"/>
    <property type="evidence" value="ECO:0007669"/>
    <property type="project" value="UniProtKB-KW"/>
</dbReference>
<gene>
    <name evidence="11" type="ORF">C7I55_13885</name>
</gene>
<keyword evidence="5 10" id="KW-0145">Chemotaxis</keyword>
<dbReference type="OrthoDB" id="7058946at2"/>
<dbReference type="GO" id="GO:0005886">
    <property type="term" value="C:plasma membrane"/>
    <property type="evidence" value="ECO:0007669"/>
    <property type="project" value="UniProtKB-SubCell"/>
</dbReference>
<dbReference type="AlphaFoldDB" id="A0A2P7QP07"/>
<evidence type="ECO:0000256" key="1">
    <source>
        <dbReference type="ARBA" id="ARBA00002254"/>
    </source>
</evidence>
<dbReference type="RefSeq" id="WP_106513574.1">
    <property type="nucleotide sequence ID" value="NZ_PXYI01000004.1"/>
</dbReference>
<dbReference type="PANTHER" id="PTHR35091:SF2">
    <property type="entry name" value="FLAGELLAR PROTEIN FLIL"/>
    <property type="match status" value="1"/>
</dbReference>
<evidence type="ECO:0000256" key="3">
    <source>
        <dbReference type="ARBA" id="ARBA00008281"/>
    </source>
</evidence>
<evidence type="ECO:0000256" key="5">
    <source>
        <dbReference type="ARBA" id="ARBA00022500"/>
    </source>
</evidence>
<evidence type="ECO:0000256" key="6">
    <source>
        <dbReference type="ARBA" id="ARBA00022692"/>
    </source>
</evidence>
<dbReference type="GO" id="GO:0009425">
    <property type="term" value="C:bacterial-type flagellum basal body"/>
    <property type="evidence" value="ECO:0007669"/>
    <property type="project" value="InterPro"/>
</dbReference>
<organism evidence="11 12">
    <name type="scientific">Allosphingosinicella deserti</name>
    <dbReference type="NCBI Taxonomy" id="2116704"/>
    <lineage>
        <taxon>Bacteria</taxon>
        <taxon>Pseudomonadati</taxon>
        <taxon>Pseudomonadota</taxon>
        <taxon>Alphaproteobacteria</taxon>
        <taxon>Sphingomonadales</taxon>
        <taxon>Sphingomonadaceae</taxon>
        <taxon>Allosphingosinicella</taxon>
    </lineage>
</organism>
<keyword evidence="11" id="KW-0966">Cell projection</keyword>
<dbReference type="InterPro" id="IPR005503">
    <property type="entry name" value="FliL"/>
</dbReference>
<keyword evidence="4" id="KW-1003">Cell membrane</keyword>
<evidence type="ECO:0000313" key="11">
    <source>
        <dbReference type="EMBL" id="PSJ39678.1"/>
    </source>
</evidence>
<evidence type="ECO:0000256" key="4">
    <source>
        <dbReference type="ARBA" id="ARBA00022475"/>
    </source>
</evidence>
<evidence type="ECO:0000256" key="8">
    <source>
        <dbReference type="ARBA" id="ARBA00022989"/>
    </source>
</evidence>
<dbReference type="PANTHER" id="PTHR35091">
    <property type="entry name" value="FLAGELLAR PROTEIN FLIL"/>
    <property type="match status" value="1"/>
</dbReference>
<dbReference type="EMBL" id="PXYI01000004">
    <property type="protein sequence ID" value="PSJ39678.1"/>
    <property type="molecule type" value="Genomic_DNA"/>
</dbReference>
<evidence type="ECO:0000256" key="10">
    <source>
        <dbReference type="RuleBase" id="RU364125"/>
    </source>
</evidence>
<proteinExistence type="inferred from homology"/>
<keyword evidence="11" id="KW-0282">Flagellum</keyword>
<comment type="subcellular location">
    <subcellularLocation>
        <location evidence="10">Cell inner membrane</location>
    </subcellularLocation>
    <subcellularLocation>
        <location evidence="2">Cell membrane</location>
        <topology evidence="2">Single-pass membrane protein</topology>
    </subcellularLocation>
</comment>
<protein>
    <recommendedName>
        <fullName evidence="10">Flagellar protein FliL</fullName>
    </recommendedName>
</protein>
<keyword evidence="9 10" id="KW-0472">Membrane</keyword>
<reference evidence="11 12" key="1">
    <citation type="submission" date="2018-03" db="EMBL/GenBank/DDBJ databases">
        <title>The draft genome of Sphingosinicella sp. GL-C-18.</title>
        <authorList>
            <person name="Liu L."/>
            <person name="Li L."/>
            <person name="Liang L."/>
            <person name="Zhang X."/>
            <person name="Wang T."/>
        </authorList>
    </citation>
    <scope>NUCLEOTIDE SEQUENCE [LARGE SCALE GENOMIC DNA]</scope>
    <source>
        <strain evidence="11 12">GL-C-18</strain>
    </source>
</reference>
<keyword evidence="8" id="KW-1133">Transmembrane helix</keyword>
<comment type="function">
    <text evidence="1 10">Controls the rotational direction of flagella during chemotaxis.</text>
</comment>